<dbReference type="PROSITE" id="PS00165">
    <property type="entry name" value="DEHYDRATASE_SER_THR"/>
    <property type="match status" value="1"/>
</dbReference>
<dbReference type="GO" id="GO:0006094">
    <property type="term" value="P:gluconeogenesis"/>
    <property type="evidence" value="ECO:0007669"/>
    <property type="project" value="UniProtKB-KW"/>
</dbReference>
<dbReference type="GO" id="GO:0005737">
    <property type="term" value="C:cytoplasm"/>
    <property type="evidence" value="ECO:0007669"/>
    <property type="project" value="UniProtKB-SubCell"/>
</dbReference>
<dbReference type="FunFam" id="3.40.50.1100:FF:000040">
    <property type="entry name" value="L-serine dehydratase, putative"/>
    <property type="match status" value="1"/>
</dbReference>
<keyword evidence="13" id="KW-1185">Reference proteome</keyword>
<dbReference type="GO" id="GO:0006565">
    <property type="term" value="P:L-serine catabolic process"/>
    <property type="evidence" value="ECO:0007669"/>
    <property type="project" value="TreeGrafter"/>
</dbReference>
<evidence type="ECO:0000256" key="2">
    <source>
        <dbReference type="ARBA" id="ARBA00004496"/>
    </source>
</evidence>
<dbReference type="GO" id="GO:0030170">
    <property type="term" value="F:pyridoxal phosphate binding"/>
    <property type="evidence" value="ECO:0007669"/>
    <property type="project" value="InterPro"/>
</dbReference>
<dbReference type="EMBL" id="CAOQHR010000003">
    <property type="protein sequence ID" value="CAI6332424.1"/>
    <property type="molecule type" value="Genomic_DNA"/>
</dbReference>
<organism evidence="12 13">
    <name type="scientific">Periconia digitata</name>
    <dbReference type="NCBI Taxonomy" id="1303443"/>
    <lineage>
        <taxon>Eukaryota</taxon>
        <taxon>Fungi</taxon>
        <taxon>Dikarya</taxon>
        <taxon>Ascomycota</taxon>
        <taxon>Pezizomycotina</taxon>
        <taxon>Dothideomycetes</taxon>
        <taxon>Pleosporomycetidae</taxon>
        <taxon>Pleosporales</taxon>
        <taxon>Massarineae</taxon>
        <taxon>Periconiaceae</taxon>
        <taxon>Periconia</taxon>
    </lineage>
</organism>
<evidence type="ECO:0000313" key="12">
    <source>
        <dbReference type="EMBL" id="CAI6332424.1"/>
    </source>
</evidence>
<reference evidence="12" key="1">
    <citation type="submission" date="2023-01" db="EMBL/GenBank/DDBJ databases">
        <authorList>
            <person name="Van Ghelder C."/>
            <person name="Rancurel C."/>
        </authorList>
    </citation>
    <scope>NUCLEOTIDE SEQUENCE</scope>
    <source>
        <strain evidence="12">CNCM I-4278</strain>
    </source>
</reference>
<dbReference type="InterPro" id="IPR050147">
    <property type="entry name" value="Ser/Thr_Dehydratase"/>
</dbReference>
<evidence type="ECO:0000313" key="13">
    <source>
        <dbReference type="Proteomes" id="UP001152607"/>
    </source>
</evidence>
<dbReference type="PANTHER" id="PTHR48078:SF2">
    <property type="entry name" value="CATABOLIC L-SERINE_THREONINE DEHYDRATASE"/>
    <property type="match status" value="1"/>
</dbReference>
<dbReference type="InterPro" id="IPR001926">
    <property type="entry name" value="TrpB-like_PALP"/>
</dbReference>
<evidence type="ECO:0000259" key="11">
    <source>
        <dbReference type="Pfam" id="PF00291"/>
    </source>
</evidence>
<protein>
    <recommendedName>
        <fullName evidence="5">L-serine ammonia-lyase</fullName>
        <ecNumber evidence="5">4.3.1.17</ecNumber>
    </recommendedName>
</protein>
<feature type="domain" description="Tryptophan synthase beta chain-like PALP" evidence="11">
    <location>
        <begin position="14"/>
        <end position="318"/>
    </location>
</feature>
<dbReference type="GO" id="GO:0006567">
    <property type="term" value="P:L-threonine catabolic process"/>
    <property type="evidence" value="ECO:0007669"/>
    <property type="project" value="TreeGrafter"/>
</dbReference>
<dbReference type="InterPro" id="IPR036052">
    <property type="entry name" value="TrpB-like_PALP_sf"/>
</dbReference>
<evidence type="ECO:0000256" key="8">
    <source>
        <dbReference type="ARBA" id="ARBA00022898"/>
    </source>
</evidence>
<dbReference type="SUPFAM" id="SSF53686">
    <property type="entry name" value="Tryptophan synthase beta subunit-like PLP-dependent enzymes"/>
    <property type="match status" value="1"/>
</dbReference>
<dbReference type="Pfam" id="PF00291">
    <property type="entry name" value="PALP"/>
    <property type="match status" value="1"/>
</dbReference>
<sequence>MASQLQSLSLPKPWRKTPLIHSTILSKHAGCQIYLKLETLQPSGSFKSRGIGNYLIQSLNSLSDPADREKLHFYIASGGSAGLACACAASMLGVSASIVVPTSASQYMIDKIKAAGGTVEQIGASWVEADTHVRNVIIPTAKERGEIATYVPAFDHQDIWDGHASLVPEVLEELEGAPDAIVCSVGGGGLMSGIVLGLDRAEASPKVLAVETEGAASLALSLKEGKLATLPAITSIANTLGARTVARQAFVYAGRENVKSVVLTDRDAMEGCVRFADDERIMVEAACGVTMAMCYGGRLKGALPDLREDSKVVIVVCGGCNITADMLTQYSMQLNQ</sequence>
<comment type="similarity">
    <text evidence="4">Belongs to the serine/threonine dehydratase family.</text>
</comment>
<dbReference type="AlphaFoldDB" id="A0A9W4UB46"/>
<comment type="subcellular location">
    <subcellularLocation>
        <location evidence="2">Cytoplasm</location>
    </subcellularLocation>
</comment>
<evidence type="ECO:0000256" key="6">
    <source>
        <dbReference type="ARBA" id="ARBA00022432"/>
    </source>
</evidence>
<dbReference type="EC" id="4.3.1.17" evidence="5"/>
<evidence type="ECO:0000256" key="10">
    <source>
        <dbReference type="ARBA" id="ARBA00049406"/>
    </source>
</evidence>
<evidence type="ECO:0000256" key="7">
    <source>
        <dbReference type="ARBA" id="ARBA00022490"/>
    </source>
</evidence>
<evidence type="ECO:0000256" key="4">
    <source>
        <dbReference type="ARBA" id="ARBA00010869"/>
    </source>
</evidence>
<keyword evidence="8" id="KW-0663">Pyridoxal phosphate</keyword>
<dbReference type="PANTHER" id="PTHR48078">
    <property type="entry name" value="THREONINE DEHYDRATASE, MITOCHONDRIAL-RELATED"/>
    <property type="match status" value="1"/>
</dbReference>
<dbReference type="GO" id="GO:0009097">
    <property type="term" value="P:isoleucine biosynthetic process"/>
    <property type="evidence" value="ECO:0007669"/>
    <property type="project" value="TreeGrafter"/>
</dbReference>
<dbReference type="InterPro" id="IPR000634">
    <property type="entry name" value="Ser/Thr_deHydtase_PyrdxlP-BS"/>
</dbReference>
<dbReference type="GO" id="GO:0004794">
    <property type="term" value="F:threonine deaminase activity"/>
    <property type="evidence" value="ECO:0007669"/>
    <property type="project" value="TreeGrafter"/>
</dbReference>
<comment type="pathway">
    <text evidence="3">Carbohydrate biosynthesis; gluconeogenesis.</text>
</comment>
<evidence type="ECO:0000256" key="9">
    <source>
        <dbReference type="ARBA" id="ARBA00023239"/>
    </source>
</evidence>
<comment type="catalytic activity">
    <reaction evidence="10">
        <text>L-serine = pyruvate + NH4(+)</text>
        <dbReference type="Rhea" id="RHEA:19169"/>
        <dbReference type="ChEBI" id="CHEBI:15361"/>
        <dbReference type="ChEBI" id="CHEBI:28938"/>
        <dbReference type="ChEBI" id="CHEBI:33384"/>
        <dbReference type="EC" id="4.3.1.17"/>
    </reaction>
</comment>
<keyword evidence="6" id="KW-0312">Gluconeogenesis</keyword>
<comment type="caution">
    <text evidence="12">The sequence shown here is derived from an EMBL/GenBank/DDBJ whole genome shotgun (WGS) entry which is preliminary data.</text>
</comment>
<dbReference type="GO" id="GO:0003941">
    <property type="term" value="F:L-serine ammonia-lyase activity"/>
    <property type="evidence" value="ECO:0007669"/>
    <property type="project" value="UniProtKB-EC"/>
</dbReference>
<evidence type="ECO:0000256" key="5">
    <source>
        <dbReference type="ARBA" id="ARBA00012093"/>
    </source>
</evidence>
<dbReference type="Proteomes" id="UP001152607">
    <property type="component" value="Unassembled WGS sequence"/>
</dbReference>
<dbReference type="OrthoDB" id="7773036at2759"/>
<keyword evidence="7" id="KW-0963">Cytoplasm</keyword>
<proteinExistence type="inferred from homology"/>
<evidence type="ECO:0000256" key="3">
    <source>
        <dbReference type="ARBA" id="ARBA00004742"/>
    </source>
</evidence>
<accession>A0A9W4UB46</accession>
<name>A0A9W4UB46_9PLEO</name>
<comment type="cofactor">
    <cofactor evidence="1">
        <name>pyridoxal 5'-phosphate</name>
        <dbReference type="ChEBI" id="CHEBI:597326"/>
    </cofactor>
</comment>
<keyword evidence="9" id="KW-0456">Lyase</keyword>
<dbReference type="Gene3D" id="3.40.50.1100">
    <property type="match status" value="2"/>
</dbReference>
<gene>
    <name evidence="12" type="ORF">PDIGIT_LOCUS5447</name>
</gene>
<evidence type="ECO:0000256" key="1">
    <source>
        <dbReference type="ARBA" id="ARBA00001933"/>
    </source>
</evidence>